<feature type="non-terminal residue" evidence="7">
    <location>
        <position position="157"/>
    </location>
</feature>
<evidence type="ECO:0000256" key="4">
    <source>
        <dbReference type="ARBA" id="ARBA00023136"/>
    </source>
</evidence>
<dbReference type="GO" id="GO:0012505">
    <property type="term" value="C:endomembrane system"/>
    <property type="evidence" value="ECO:0007669"/>
    <property type="project" value="UniProtKB-SubCell"/>
</dbReference>
<evidence type="ECO:0000256" key="1">
    <source>
        <dbReference type="ARBA" id="ARBA00004127"/>
    </source>
</evidence>
<protein>
    <recommendedName>
        <fullName evidence="6">Major facilitator superfamily (MFS) profile domain-containing protein</fullName>
    </recommendedName>
</protein>
<name>A0A813JBX4_POLGL</name>
<dbReference type="InterPro" id="IPR051337">
    <property type="entry name" value="OPA_Antiporter"/>
</dbReference>
<feature type="transmembrane region" description="Helical" evidence="5">
    <location>
        <begin position="86"/>
        <end position="105"/>
    </location>
</feature>
<dbReference type="GO" id="GO:0016020">
    <property type="term" value="C:membrane"/>
    <property type="evidence" value="ECO:0007669"/>
    <property type="project" value="UniProtKB-ARBA"/>
</dbReference>
<keyword evidence="2 5" id="KW-0812">Transmembrane</keyword>
<dbReference type="InterPro" id="IPR036259">
    <property type="entry name" value="MFS_trans_sf"/>
</dbReference>
<evidence type="ECO:0000259" key="6">
    <source>
        <dbReference type="PROSITE" id="PS50850"/>
    </source>
</evidence>
<dbReference type="PANTHER" id="PTHR43826">
    <property type="entry name" value="GLUCOSE-6-PHOSPHATE EXCHANGER SLC37A4"/>
    <property type="match status" value="1"/>
</dbReference>
<dbReference type="EMBL" id="CAJNNW010024493">
    <property type="protein sequence ID" value="CAE8672793.1"/>
    <property type="molecule type" value="Genomic_DNA"/>
</dbReference>
<evidence type="ECO:0000256" key="3">
    <source>
        <dbReference type="ARBA" id="ARBA00022989"/>
    </source>
</evidence>
<comment type="caution">
    <text evidence="7">The sequence shown here is derived from an EMBL/GenBank/DDBJ whole genome shotgun (WGS) entry which is preliminary data.</text>
</comment>
<reference evidence="7" key="1">
    <citation type="submission" date="2021-02" db="EMBL/GenBank/DDBJ databases">
        <authorList>
            <person name="Dougan E. K."/>
            <person name="Rhodes N."/>
            <person name="Thang M."/>
            <person name="Chan C."/>
        </authorList>
    </citation>
    <scope>NUCLEOTIDE SEQUENCE</scope>
</reference>
<organism evidence="7 8">
    <name type="scientific">Polarella glacialis</name>
    <name type="common">Dinoflagellate</name>
    <dbReference type="NCBI Taxonomy" id="89957"/>
    <lineage>
        <taxon>Eukaryota</taxon>
        <taxon>Sar</taxon>
        <taxon>Alveolata</taxon>
        <taxon>Dinophyceae</taxon>
        <taxon>Suessiales</taxon>
        <taxon>Suessiaceae</taxon>
        <taxon>Polarella</taxon>
    </lineage>
</organism>
<keyword evidence="3 5" id="KW-1133">Transmembrane helix</keyword>
<proteinExistence type="predicted"/>
<evidence type="ECO:0000313" key="8">
    <source>
        <dbReference type="Proteomes" id="UP000626109"/>
    </source>
</evidence>
<evidence type="ECO:0000313" key="7">
    <source>
        <dbReference type="EMBL" id="CAE8672793.1"/>
    </source>
</evidence>
<feature type="domain" description="Major facilitator superfamily (MFS) profile" evidence="6">
    <location>
        <begin position="1"/>
        <end position="157"/>
    </location>
</feature>
<accession>A0A813JBX4</accession>
<dbReference type="PANTHER" id="PTHR43826:SF3">
    <property type="entry name" value="GLUCOSE-6-PHOSPHATE EXCHANGER SLC37A4"/>
    <property type="match status" value="1"/>
</dbReference>
<sequence length="157" mass="16997">VVKCPGQNNIMTYTVPHLLKEFDLTHSELGVFFSVATVSAGMVQPPLGILADRFGGRVCITITQVALGVTLFCFSKWQPPSYRPMLYAEVVAIFFFLRMLSLGAAETFPNTCVQQWFERRRGRAASALGCGQQLGNALAALLVSGIVAGAGWRIAAQ</sequence>
<comment type="subcellular location">
    <subcellularLocation>
        <location evidence="1">Endomembrane system</location>
        <topology evidence="1">Multi-pass membrane protein</topology>
    </subcellularLocation>
</comment>
<dbReference type="AlphaFoldDB" id="A0A813JBX4"/>
<gene>
    <name evidence="7" type="ORF">PGLA2088_LOCUS18233</name>
</gene>
<dbReference type="GO" id="GO:0061513">
    <property type="term" value="F:glucose 6-phosphate:phosphate antiporter activity"/>
    <property type="evidence" value="ECO:0007669"/>
    <property type="project" value="TreeGrafter"/>
</dbReference>
<dbReference type="Proteomes" id="UP000626109">
    <property type="component" value="Unassembled WGS sequence"/>
</dbReference>
<dbReference type="Pfam" id="PF07690">
    <property type="entry name" value="MFS_1"/>
    <property type="match status" value="1"/>
</dbReference>
<feature type="non-terminal residue" evidence="7">
    <location>
        <position position="1"/>
    </location>
</feature>
<evidence type="ECO:0000256" key="2">
    <source>
        <dbReference type="ARBA" id="ARBA00022692"/>
    </source>
</evidence>
<evidence type="ECO:0000256" key="5">
    <source>
        <dbReference type="SAM" id="Phobius"/>
    </source>
</evidence>
<dbReference type="PROSITE" id="PS50850">
    <property type="entry name" value="MFS"/>
    <property type="match status" value="1"/>
</dbReference>
<dbReference type="Gene3D" id="1.20.1250.20">
    <property type="entry name" value="MFS general substrate transporter like domains"/>
    <property type="match status" value="1"/>
</dbReference>
<dbReference type="InterPro" id="IPR011701">
    <property type="entry name" value="MFS"/>
</dbReference>
<keyword evidence="4 5" id="KW-0472">Membrane</keyword>
<feature type="transmembrane region" description="Helical" evidence="5">
    <location>
        <begin position="54"/>
        <end position="74"/>
    </location>
</feature>
<dbReference type="GO" id="GO:0035435">
    <property type="term" value="P:phosphate ion transmembrane transport"/>
    <property type="evidence" value="ECO:0007669"/>
    <property type="project" value="TreeGrafter"/>
</dbReference>
<dbReference type="SUPFAM" id="SSF103473">
    <property type="entry name" value="MFS general substrate transporter"/>
    <property type="match status" value="1"/>
</dbReference>
<dbReference type="InterPro" id="IPR020846">
    <property type="entry name" value="MFS_dom"/>
</dbReference>